<evidence type="ECO:0000313" key="2">
    <source>
        <dbReference type="Proteomes" id="UP000085678"/>
    </source>
</evidence>
<protein>
    <submittedName>
        <fullName evidence="3">Uncharacterized protein LOC106176493</fullName>
    </submittedName>
</protein>
<accession>A0A1S3JWD8</accession>
<proteinExistence type="predicted"/>
<dbReference type="InParanoid" id="A0A1S3JWD8"/>
<keyword evidence="2" id="KW-1185">Reference proteome</keyword>
<feature type="compositionally biased region" description="Basic and acidic residues" evidence="1">
    <location>
        <begin position="173"/>
        <end position="184"/>
    </location>
</feature>
<dbReference type="RefSeq" id="XP_013414354.1">
    <property type="nucleotide sequence ID" value="XM_013558900.1"/>
</dbReference>
<name>A0A1S3JWD8_LINAN</name>
<organism evidence="2 3">
    <name type="scientific">Lingula anatina</name>
    <name type="common">Brachiopod</name>
    <name type="synonym">Lingula unguis</name>
    <dbReference type="NCBI Taxonomy" id="7574"/>
    <lineage>
        <taxon>Eukaryota</taxon>
        <taxon>Metazoa</taxon>
        <taxon>Spiralia</taxon>
        <taxon>Lophotrochozoa</taxon>
        <taxon>Brachiopoda</taxon>
        <taxon>Linguliformea</taxon>
        <taxon>Lingulata</taxon>
        <taxon>Lingulida</taxon>
        <taxon>Linguloidea</taxon>
        <taxon>Lingulidae</taxon>
        <taxon>Lingula</taxon>
    </lineage>
</organism>
<gene>
    <name evidence="3" type="primary">LOC106176493</name>
</gene>
<evidence type="ECO:0000256" key="1">
    <source>
        <dbReference type="SAM" id="MobiDB-lite"/>
    </source>
</evidence>
<feature type="region of interest" description="Disordered" evidence="1">
    <location>
        <begin position="153"/>
        <end position="184"/>
    </location>
</feature>
<reference evidence="3" key="1">
    <citation type="submission" date="2025-08" db="UniProtKB">
        <authorList>
            <consortium name="RefSeq"/>
        </authorList>
    </citation>
    <scope>IDENTIFICATION</scope>
    <source>
        <tissue evidence="3">Gonads</tissue>
    </source>
</reference>
<evidence type="ECO:0000313" key="3">
    <source>
        <dbReference type="RefSeq" id="XP_013414354.1"/>
    </source>
</evidence>
<sequence>MDEKPLRRRLSCSVVEFVDISNLVRSRSSCTMTSVGEIEPSLLPSHFNSALRHYKSSACSDGTATNLAERRIKGRPSPGRMFYREKSAPTRGEKQLVSGILQNRGFSNADANLYSTAVLEHQNAWRLVPAYQPSSDKNDTTPLLTVRRLQCRTREEEEMDTPACASQQAGMQDTKHDYDEQEKSGGIHIYLPRIEIDES</sequence>
<dbReference type="OrthoDB" id="6109449at2759"/>
<dbReference type="GeneID" id="106176493"/>
<dbReference type="KEGG" id="lak:106176493"/>
<dbReference type="AlphaFoldDB" id="A0A1S3JWD8"/>
<dbReference type="Proteomes" id="UP000085678">
    <property type="component" value="Unplaced"/>
</dbReference>